<protein>
    <recommendedName>
        <fullName evidence="4">dihydropteroate synthase</fullName>
        <ecNumber evidence="4">2.5.1.15</ecNumber>
    </recommendedName>
</protein>
<evidence type="ECO:0000256" key="1">
    <source>
        <dbReference type="ARBA" id="ARBA00000012"/>
    </source>
</evidence>
<sequence length="256" mass="28878">MGILNLTPDSFSDGGRFNTEKSALNQVEKMINDGATFIDIGAQSTRPKAEYLSADVEIARIGSLISTIKKKFPEILISLDTFYSKTVEFGFNEGIDVVNDISGGMFDENMFETVAKTELPYILMHVNSAYELMHKKLIKEDIILKINHYFSEKVQQLRSFGIKDIILDPGFGFGKTVEQQHQMIDELDAVSFGQFPLLVGISRKSFIYKPLGKSPLNIQNETQQLHLKVLNKGAKILRVHDVFETKKTIDLFLGKH</sequence>
<organism evidence="10 11">
    <name type="scientific">Kaistella carnis</name>
    <dbReference type="NCBI Taxonomy" id="1241979"/>
    <lineage>
        <taxon>Bacteria</taxon>
        <taxon>Pseudomonadati</taxon>
        <taxon>Bacteroidota</taxon>
        <taxon>Flavobacteriia</taxon>
        <taxon>Flavobacteriales</taxon>
        <taxon>Weeksellaceae</taxon>
        <taxon>Chryseobacterium group</taxon>
        <taxon>Kaistella</taxon>
    </lineage>
</organism>
<proteinExistence type="predicted"/>
<keyword evidence="7" id="KW-0460">Magnesium</keyword>
<dbReference type="PANTHER" id="PTHR20941:SF1">
    <property type="entry name" value="FOLIC ACID SYNTHESIS PROTEIN FOL1"/>
    <property type="match status" value="1"/>
</dbReference>
<dbReference type="OrthoDB" id="9811744at2"/>
<gene>
    <name evidence="10" type="primary">folP</name>
    <name evidence="10" type="ORF">EIB73_02105</name>
</gene>
<dbReference type="InterPro" id="IPR006390">
    <property type="entry name" value="DHP_synth_dom"/>
</dbReference>
<evidence type="ECO:0000259" key="9">
    <source>
        <dbReference type="PROSITE" id="PS50972"/>
    </source>
</evidence>
<dbReference type="InterPro" id="IPR011005">
    <property type="entry name" value="Dihydropteroate_synth-like_sf"/>
</dbReference>
<dbReference type="EMBL" id="CP034159">
    <property type="protein sequence ID" value="AZI34415.1"/>
    <property type="molecule type" value="Genomic_DNA"/>
</dbReference>
<dbReference type="PANTHER" id="PTHR20941">
    <property type="entry name" value="FOLATE SYNTHESIS PROTEINS"/>
    <property type="match status" value="1"/>
</dbReference>
<evidence type="ECO:0000256" key="8">
    <source>
        <dbReference type="ARBA" id="ARBA00022909"/>
    </source>
</evidence>
<dbReference type="InterPro" id="IPR000489">
    <property type="entry name" value="Pterin-binding_dom"/>
</dbReference>
<accession>A0A3G8XLN8</accession>
<dbReference type="SUPFAM" id="SSF51717">
    <property type="entry name" value="Dihydropteroate synthetase-like"/>
    <property type="match status" value="1"/>
</dbReference>
<evidence type="ECO:0000256" key="2">
    <source>
        <dbReference type="ARBA" id="ARBA00001946"/>
    </source>
</evidence>
<evidence type="ECO:0000256" key="5">
    <source>
        <dbReference type="ARBA" id="ARBA00022679"/>
    </source>
</evidence>
<dbReference type="Pfam" id="PF00809">
    <property type="entry name" value="Pterin_bind"/>
    <property type="match status" value="1"/>
</dbReference>
<feature type="domain" description="Pterin-binding" evidence="9">
    <location>
        <begin position="1"/>
        <end position="250"/>
    </location>
</feature>
<dbReference type="Gene3D" id="3.20.20.20">
    <property type="entry name" value="Dihydropteroate synthase-like"/>
    <property type="match status" value="1"/>
</dbReference>
<dbReference type="GO" id="GO:0046872">
    <property type="term" value="F:metal ion binding"/>
    <property type="evidence" value="ECO:0007669"/>
    <property type="project" value="UniProtKB-KW"/>
</dbReference>
<dbReference type="CDD" id="cd00739">
    <property type="entry name" value="DHPS"/>
    <property type="match status" value="1"/>
</dbReference>
<dbReference type="GO" id="GO:0046654">
    <property type="term" value="P:tetrahydrofolate biosynthetic process"/>
    <property type="evidence" value="ECO:0007669"/>
    <property type="project" value="TreeGrafter"/>
</dbReference>
<comment type="pathway">
    <text evidence="3">Cofactor biosynthesis; tetrahydrofolate biosynthesis; 7,8-dihydrofolate from 2-amino-4-hydroxy-6-hydroxymethyl-7,8-dihydropteridine diphosphate and 4-aminobenzoate: step 1/2.</text>
</comment>
<reference evidence="11" key="1">
    <citation type="submission" date="2018-11" db="EMBL/GenBank/DDBJ databases">
        <title>Proposal to divide the Flavobacteriaceae and reorganize its genera based on Amino Acid Identity values calculated from whole genome sequences.</title>
        <authorList>
            <person name="Nicholson A.C."/>
            <person name="Gulvik C.A."/>
            <person name="Whitney A.M."/>
            <person name="Humrighouse B.W."/>
            <person name="Bell M."/>
            <person name="Holmes B."/>
            <person name="Steigerwalt A.G."/>
            <person name="Villarma A."/>
            <person name="Sheth M."/>
            <person name="Batra D."/>
            <person name="Pryor J."/>
            <person name="Bernardet J.-F."/>
            <person name="Hugo C."/>
            <person name="Kampfer P."/>
            <person name="Newman J.D."/>
            <person name="McQuiston J.R."/>
        </authorList>
    </citation>
    <scope>NUCLEOTIDE SEQUENCE [LARGE SCALE GENOMIC DNA]</scope>
    <source>
        <strain evidence="11">G0081</strain>
    </source>
</reference>
<comment type="catalytic activity">
    <reaction evidence="1">
        <text>(7,8-dihydropterin-6-yl)methyl diphosphate + 4-aminobenzoate = 7,8-dihydropteroate + diphosphate</text>
        <dbReference type="Rhea" id="RHEA:19949"/>
        <dbReference type="ChEBI" id="CHEBI:17836"/>
        <dbReference type="ChEBI" id="CHEBI:17839"/>
        <dbReference type="ChEBI" id="CHEBI:33019"/>
        <dbReference type="ChEBI" id="CHEBI:72950"/>
        <dbReference type="EC" id="2.5.1.15"/>
    </reaction>
</comment>
<dbReference type="InterPro" id="IPR045031">
    <property type="entry name" value="DHP_synth-like"/>
</dbReference>
<evidence type="ECO:0000256" key="4">
    <source>
        <dbReference type="ARBA" id="ARBA00012458"/>
    </source>
</evidence>
<name>A0A3G8XLN8_9FLAO</name>
<keyword evidence="6" id="KW-0479">Metal-binding</keyword>
<keyword evidence="11" id="KW-1185">Reference proteome</keyword>
<evidence type="ECO:0000313" key="10">
    <source>
        <dbReference type="EMBL" id="AZI34415.1"/>
    </source>
</evidence>
<keyword evidence="8" id="KW-0289">Folate biosynthesis</keyword>
<dbReference type="GO" id="GO:0004156">
    <property type="term" value="F:dihydropteroate synthase activity"/>
    <property type="evidence" value="ECO:0007669"/>
    <property type="project" value="UniProtKB-EC"/>
</dbReference>
<evidence type="ECO:0000313" key="11">
    <source>
        <dbReference type="Proteomes" id="UP000270185"/>
    </source>
</evidence>
<dbReference type="AlphaFoldDB" id="A0A3G8XLN8"/>
<dbReference type="KEGG" id="ccas:EIB73_02105"/>
<keyword evidence="5 10" id="KW-0808">Transferase</keyword>
<dbReference type="EC" id="2.5.1.15" evidence="4"/>
<dbReference type="Proteomes" id="UP000270185">
    <property type="component" value="Chromosome"/>
</dbReference>
<dbReference type="PROSITE" id="PS50972">
    <property type="entry name" value="PTERIN_BINDING"/>
    <property type="match status" value="1"/>
</dbReference>
<evidence type="ECO:0000256" key="3">
    <source>
        <dbReference type="ARBA" id="ARBA00004763"/>
    </source>
</evidence>
<comment type="cofactor">
    <cofactor evidence="2">
        <name>Mg(2+)</name>
        <dbReference type="ChEBI" id="CHEBI:18420"/>
    </cofactor>
</comment>
<dbReference type="NCBIfam" id="TIGR01496">
    <property type="entry name" value="DHPS"/>
    <property type="match status" value="1"/>
</dbReference>
<evidence type="ECO:0000256" key="7">
    <source>
        <dbReference type="ARBA" id="ARBA00022842"/>
    </source>
</evidence>
<dbReference type="GO" id="GO:0046656">
    <property type="term" value="P:folic acid biosynthetic process"/>
    <property type="evidence" value="ECO:0007669"/>
    <property type="project" value="UniProtKB-KW"/>
</dbReference>
<evidence type="ECO:0000256" key="6">
    <source>
        <dbReference type="ARBA" id="ARBA00022723"/>
    </source>
</evidence>
<dbReference type="GO" id="GO:0005829">
    <property type="term" value="C:cytosol"/>
    <property type="evidence" value="ECO:0007669"/>
    <property type="project" value="TreeGrafter"/>
</dbReference>